<accession>A0A7N2MJH3</accession>
<dbReference type="GeneID" id="115960372"/>
<evidence type="ECO:0000256" key="1">
    <source>
        <dbReference type="ARBA" id="ARBA00022723"/>
    </source>
</evidence>
<dbReference type="GO" id="GO:0009055">
    <property type="term" value="F:electron transfer activity"/>
    <property type="evidence" value="ECO:0007669"/>
    <property type="project" value="InterPro"/>
</dbReference>
<dbReference type="PANTHER" id="PTHR33021">
    <property type="entry name" value="BLUE COPPER PROTEIN"/>
    <property type="match status" value="1"/>
</dbReference>
<dbReference type="CDD" id="cd11013">
    <property type="entry name" value="Plantacyanin"/>
    <property type="match status" value="1"/>
</dbReference>
<dbReference type="EnsemblPlants" id="QL09p029125:mrna">
    <property type="protein sequence ID" value="QL09p029125:mrna"/>
    <property type="gene ID" value="QL09p029125"/>
</dbReference>
<dbReference type="SUPFAM" id="SSF49503">
    <property type="entry name" value="Cupredoxins"/>
    <property type="match status" value="1"/>
</dbReference>
<dbReference type="OMA" id="FNTDSWP"/>
<keyword evidence="2" id="KW-0186">Copper</keyword>
<feature type="domain" description="Phytocyanin" evidence="7">
    <location>
        <begin position="31"/>
        <end position="126"/>
    </location>
</feature>
<dbReference type="FunFam" id="2.60.40.420:FF:000013">
    <property type="entry name" value="basic blue protein-like"/>
    <property type="match status" value="1"/>
</dbReference>
<dbReference type="InParanoid" id="A0A7N2MJH3"/>
<dbReference type="Gramene" id="QL09p029125:mrna">
    <property type="protein sequence ID" value="QL09p029125:mrna"/>
    <property type="gene ID" value="QL09p029125"/>
</dbReference>
<evidence type="ECO:0000256" key="2">
    <source>
        <dbReference type="ARBA" id="ARBA00023008"/>
    </source>
</evidence>
<dbReference type="GO" id="GO:0005886">
    <property type="term" value="C:plasma membrane"/>
    <property type="evidence" value="ECO:0007669"/>
    <property type="project" value="TreeGrafter"/>
</dbReference>
<dbReference type="OrthoDB" id="1934652at2759"/>
<dbReference type="Gene3D" id="2.60.40.420">
    <property type="entry name" value="Cupredoxins - blue copper proteins"/>
    <property type="match status" value="1"/>
</dbReference>
<evidence type="ECO:0000256" key="5">
    <source>
        <dbReference type="ARBA" id="ARBA00082491"/>
    </source>
</evidence>
<gene>
    <name evidence="8" type="primary">LOC115960372</name>
</gene>
<dbReference type="PROSITE" id="PS51485">
    <property type="entry name" value="PHYTOCYANIN"/>
    <property type="match status" value="1"/>
</dbReference>
<keyword evidence="9" id="KW-1185">Reference proteome</keyword>
<reference evidence="8 9" key="1">
    <citation type="journal article" date="2016" name="G3 (Bethesda)">
        <title>First Draft Assembly and Annotation of the Genome of a California Endemic Oak Quercus lobata Nee (Fagaceae).</title>
        <authorList>
            <person name="Sork V.L."/>
            <person name="Fitz-Gibbon S.T."/>
            <person name="Puiu D."/>
            <person name="Crepeau M."/>
            <person name="Gugger P.F."/>
            <person name="Sherman R."/>
            <person name="Stevens K."/>
            <person name="Langley C.H."/>
            <person name="Pellegrini M."/>
            <person name="Salzberg S.L."/>
        </authorList>
    </citation>
    <scope>NUCLEOTIDE SEQUENCE [LARGE SCALE GENOMIC DNA]</scope>
    <source>
        <strain evidence="8 9">cv. SW786</strain>
    </source>
</reference>
<proteinExistence type="predicted"/>
<dbReference type="Proteomes" id="UP000594261">
    <property type="component" value="Chromosome 9"/>
</dbReference>
<dbReference type="InterPro" id="IPR008972">
    <property type="entry name" value="Cupredoxin"/>
</dbReference>
<dbReference type="PANTHER" id="PTHR33021:SF424">
    <property type="entry name" value="BASIC BLUE PROTEIN"/>
    <property type="match status" value="1"/>
</dbReference>
<name>A0A7N2MJH3_QUELO</name>
<dbReference type="InterPro" id="IPR003245">
    <property type="entry name" value="Phytocyanin_dom"/>
</dbReference>
<keyword evidence="1" id="KW-0479">Metal-binding</keyword>
<feature type="signal peptide" evidence="6">
    <location>
        <begin position="1"/>
        <end position="30"/>
    </location>
</feature>
<evidence type="ECO:0000256" key="3">
    <source>
        <dbReference type="ARBA" id="ARBA00023157"/>
    </source>
</evidence>
<evidence type="ECO:0000313" key="9">
    <source>
        <dbReference type="Proteomes" id="UP000594261"/>
    </source>
</evidence>
<dbReference type="InterPro" id="IPR039391">
    <property type="entry name" value="Phytocyanin-like"/>
</dbReference>
<dbReference type="Pfam" id="PF02298">
    <property type="entry name" value="Cu_bind_like"/>
    <property type="match status" value="1"/>
</dbReference>
<dbReference type="EMBL" id="LRBV02000009">
    <property type="status" value="NOT_ANNOTATED_CDS"/>
    <property type="molecule type" value="Genomic_DNA"/>
</dbReference>
<keyword evidence="3" id="KW-1015">Disulfide bond</keyword>
<keyword evidence="6" id="KW-0732">Signal</keyword>
<sequence length="126" mass="13422">MSLGRGSASQAMVVVAVLLCLLVHFEHVHAATYTVGDSGGWTFNTDSWPKGKRFRAGDVLLFNYDSTTHNVVAVDRAGYSSCTSPAGAKVYNSGKDQIKLAKGQNYFICNFSGHCASGMKVAINAV</sequence>
<dbReference type="InterPro" id="IPR041844">
    <property type="entry name" value="Plantacyanin"/>
</dbReference>
<evidence type="ECO:0000256" key="6">
    <source>
        <dbReference type="SAM" id="SignalP"/>
    </source>
</evidence>
<evidence type="ECO:0000313" key="8">
    <source>
        <dbReference type="EnsemblPlants" id="QL09p029125:mrna"/>
    </source>
</evidence>
<feature type="chain" id="PRO_5029467908" description="Basic blue protein" evidence="6">
    <location>
        <begin position="31"/>
        <end position="126"/>
    </location>
</feature>
<evidence type="ECO:0000256" key="4">
    <source>
        <dbReference type="ARBA" id="ARBA00071970"/>
    </source>
</evidence>
<reference evidence="8" key="2">
    <citation type="submission" date="2021-01" db="UniProtKB">
        <authorList>
            <consortium name="EnsemblPlants"/>
        </authorList>
    </citation>
    <scope>IDENTIFICATION</scope>
</reference>
<organism evidence="8 9">
    <name type="scientific">Quercus lobata</name>
    <name type="common">Valley oak</name>
    <dbReference type="NCBI Taxonomy" id="97700"/>
    <lineage>
        <taxon>Eukaryota</taxon>
        <taxon>Viridiplantae</taxon>
        <taxon>Streptophyta</taxon>
        <taxon>Embryophyta</taxon>
        <taxon>Tracheophyta</taxon>
        <taxon>Spermatophyta</taxon>
        <taxon>Magnoliopsida</taxon>
        <taxon>eudicotyledons</taxon>
        <taxon>Gunneridae</taxon>
        <taxon>Pentapetalae</taxon>
        <taxon>rosids</taxon>
        <taxon>fabids</taxon>
        <taxon>Fagales</taxon>
        <taxon>Fagaceae</taxon>
        <taxon>Quercus</taxon>
    </lineage>
</organism>
<dbReference type="AlphaFoldDB" id="A0A7N2MJH3"/>
<dbReference type="FunCoup" id="A0A7N2MJH3">
    <property type="interactions" value="187"/>
</dbReference>
<dbReference type="RefSeq" id="XP_030935102.1">
    <property type="nucleotide sequence ID" value="XM_031079242.1"/>
</dbReference>
<dbReference type="GO" id="GO:0046872">
    <property type="term" value="F:metal ion binding"/>
    <property type="evidence" value="ECO:0007669"/>
    <property type="project" value="UniProtKB-KW"/>
</dbReference>
<protein>
    <recommendedName>
        <fullName evidence="4">Basic blue protein</fullName>
    </recommendedName>
    <alternativeName>
        <fullName evidence="5">Plantacyanin</fullName>
    </alternativeName>
</protein>
<evidence type="ECO:0000259" key="7">
    <source>
        <dbReference type="PROSITE" id="PS51485"/>
    </source>
</evidence>